<feature type="region of interest" description="Disordered" evidence="1">
    <location>
        <begin position="1"/>
        <end position="36"/>
    </location>
</feature>
<gene>
    <name evidence="2" type="ORF">NCCP602_04620</name>
</gene>
<comment type="caution">
    <text evidence="2">The sequence shown here is derived from an EMBL/GenBank/DDBJ whole genome shotgun (WGS) entry which is preliminary data.</text>
</comment>
<proteinExistence type="predicted"/>
<sequence length="59" mass="6649">MWAEKNAMSGPTKNAVMIVPTPTGPETRRAPTRTMRSWGTRTRWYFHPVRSTMIGAIAS</sequence>
<evidence type="ECO:0000313" key="3">
    <source>
        <dbReference type="Proteomes" id="UP001498238"/>
    </source>
</evidence>
<keyword evidence="3" id="KW-1185">Reference proteome</keyword>
<dbReference type="Proteomes" id="UP001498238">
    <property type="component" value="Unassembled WGS sequence"/>
</dbReference>
<reference evidence="2 3" key="1">
    <citation type="submission" date="2024-01" db="EMBL/GenBank/DDBJ databases">
        <title>Characterization of antibiotic resistant novel bacterial strains and their environmental applications.</title>
        <authorList>
            <person name="Manzoor S."/>
            <person name="Abbas S."/>
            <person name="Arshad M."/>
            <person name="Ahmed I."/>
        </authorList>
    </citation>
    <scope>NUCLEOTIDE SEQUENCE [LARGE SCALE GENOMIC DNA]</scope>
    <source>
        <strain evidence="2 3">NCCP-602</strain>
    </source>
</reference>
<protein>
    <submittedName>
        <fullName evidence="2">Uncharacterized protein</fullName>
    </submittedName>
</protein>
<evidence type="ECO:0000313" key="2">
    <source>
        <dbReference type="EMBL" id="GAA0034501.1"/>
    </source>
</evidence>
<organism evidence="2 3">
    <name type="scientific">Brevibacterium metallidurans</name>
    <dbReference type="NCBI Taxonomy" id="1482676"/>
    <lineage>
        <taxon>Bacteria</taxon>
        <taxon>Bacillati</taxon>
        <taxon>Actinomycetota</taxon>
        <taxon>Actinomycetes</taxon>
        <taxon>Micrococcales</taxon>
        <taxon>Brevibacteriaceae</taxon>
        <taxon>Brevibacterium</taxon>
    </lineage>
</organism>
<dbReference type="EMBL" id="BAAAAF010000001">
    <property type="protein sequence ID" value="GAA0034501.1"/>
    <property type="molecule type" value="Genomic_DNA"/>
</dbReference>
<evidence type="ECO:0000256" key="1">
    <source>
        <dbReference type="SAM" id="MobiDB-lite"/>
    </source>
</evidence>
<accession>A0ABN0SKA6</accession>
<name>A0ABN0SKA6_9MICO</name>